<protein>
    <submittedName>
        <fullName evidence="2">Uncharacterized protein</fullName>
    </submittedName>
</protein>
<keyword evidence="3" id="KW-1185">Reference proteome</keyword>
<dbReference type="GeneID" id="54587542"/>
<name>A0A6A6HU09_9PLEO</name>
<dbReference type="EMBL" id="ML987214">
    <property type="protein sequence ID" value="KAF2240910.1"/>
    <property type="molecule type" value="Genomic_DNA"/>
</dbReference>
<dbReference type="RefSeq" id="XP_033675914.1">
    <property type="nucleotide sequence ID" value="XM_033834212.1"/>
</dbReference>
<feature type="region of interest" description="Disordered" evidence="1">
    <location>
        <begin position="110"/>
        <end position="131"/>
    </location>
</feature>
<dbReference type="AlphaFoldDB" id="A0A6A6HU09"/>
<dbReference type="Proteomes" id="UP000800094">
    <property type="component" value="Unassembled WGS sequence"/>
</dbReference>
<evidence type="ECO:0000313" key="2">
    <source>
        <dbReference type="EMBL" id="KAF2240910.1"/>
    </source>
</evidence>
<gene>
    <name evidence="2" type="ORF">BU26DRAFT_572154</name>
</gene>
<reference evidence="2" key="1">
    <citation type="journal article" date="2020" name="Stud. Mycol.">
        <title>101 Dothideomycetes genomes: a test case for predicting lifestyles and emergence of pathogens.</title>
        <authorList>
            <person name="Haridas S."/>
            <person name="Albert R."/>
            <person name="Binder M."/>
            <person name="Bloem J."/>
            <person name="Labutti K."/>
            <person name="Salamov A."/>
            <person name="Andreopoulos B."/>
            <person name="Baker S."/>
            <person name="Barry K."/>
            <person name="Bills G."/>
            <person name="Bluhm B."/>
            <person name="Cannon C."/>
            <person name="Castanera R."/>
            <person name="Culley D."/>
            <person name="Daum C."/>
            <person name="Ezra D."/>
            <person name="Gonzalez J."/>
            <person name="Henrissat B."/>
            <person name="Kuo A."/>
            <person name="Liang C."/>
            <person name="Lipzen A."/>
            <person name="Lutzoni F."/>
            <person name="Magnuson J."/>
            <person name="Mondo S."/>
            <person name="Nolan M."/>
            <person name="Ohm R."/>
            <person name="Pangilinan J."/>
            <person name="Park H.-J."/>
            <person name="Ramirez L."/>
            <person name="Alfaro M."/>
            <person name="Sun H."/>
            <person name="Tritt A."/>
            <person name="Yoshinaga Y."/>
            <person name="Zwiers L.-H."/>
            <person name="Turgeon B."/>
            <person name="Goodwin S."/>
            <person name="Spatafora J."/>
            <person name="Crous P."/>
            <person name="Grigoriev I."/>
        </authorList>
    </citation>
    <scope>NUCLEOTIDE SEQUENCE</scope>
    <source>
        <strain evidence="2">CBS 122368</strain>
    </source>
</reference>
<accession>A0A6A6HU09</accession>
<feature type="compositionally biased region" description="Acidic residues" evidence="1">
    <location>
        <begin position="1"/>
        <end position="22"/>
    </location>
</feature>
<feature type="compositionally biased region" description="Basic and acidic residues" evidence="1">
    <location>
        <begin position="42"/>
        <end position="61"/>
    </location>
</feature>
<evidence type="ECO:0000313" key="3">
    <source>
        <dbReference type="Proteomes" id="UP000800094"/>
    </source>
</evidence>
<feature type="region of interest" description="Disordered" evidence="1">
    <location>
        <begin position="1"/>
        <end position="61"/>
    </location>
</feature>
<sequence length="181" mass="19919">MVEEEGEVKDDNEDSDEEEDESETKTVRANSRHQNGKVPRIFVDRGTEGLRTPELRPRPRREPIQLLLNKAGRPPPAAQGTQGAEEMLDKICDPLDSFFDKSDVGAVSGFSEDFESAPGSAIPRPPGPFQGPVPCENEDRVGAPAVSCPLEPVVPQKRLRELDVFESAILQPKDFQNESAL</sequence>
<proteinExistence type="predicted"/>
<organism evidence="2 3">
    <name type="scientific">Trematosphaeria pertusa</name>
    <dbReference type="NCBI Taxonomy" id="390896"/>
    <lineage>
        <taxon>Eukaryota</taxon>
        <taxon>Fungi</taxon>
        <taxon>Dikarya</taxon>
        <taxon>Ascomycota</taxon>
        <taxon>Pezizomycotina</taxon>
        <taxon>Dothideomycetes</taxon>
        <taxon>Pleosporomycetidae</taxon>
        <taxon>Pleosporales</taxon>
        <taxon>Massarineae</taxon>
        <taxon>Trematosphaeriaceae</taxon>
        <taxon>Trematosphaeria</taxon>
    </lineage>
</organism>
<evidence type="ECO:0000256" key="1">
    <source>
        <dbReference type="SAM" id="MobiDB-lite"/>
    </source>
</evidence>